<accession>A0ABP9XSM9</accession>
<protein>
    <recommendedName>
        <fullName evidence="2">Nitrogen regulatory protein areA GATA-like domain-containing protein</fullName>
    </recommendedName>
</protein>
<name>A0ABP9XSM9_9FUNG</name>
<keyword evidence="4" id="KW-1185">Reference proteome</keyword>
<dbReference type="EMBL" id="BAABUJ010000008">
    <property type="protein sequence ID" value="GAA5797418.1"/>
    <property type="molecule type" value="Genomic_DNA"/>
</dbReference>
<evidence type="ECO:0000256" key="1">
    <source>
        <dbReference type="SAM" id="MobiDB-lite"/>
    </source>
</evidence>
<feature type="compositionally biased region" description="Acidic residues" evidence="1">
    <location>
        <begin position="131"/>
        <end position="161"/>
    </location>
</feature>
<dbReference type="InterPro" id="IPR013860">
    <property type="entry name" value="AreA_GATA"/>
</dbReference>
<dbReference type="PANTHER" id="PTHR28014:SF1">
    <property type="entry name" value="NEGATIVE REGULATOR OF RAS-CAMP PATHWAY"/>
    <property type="match status" value="1"/>
</dbReference>
<feature type="region of interest" description="Disordered" evidence="1">
    <location>
        <begin position="126"/>
        <end position="161"/>
    </location>
</feature>
<proteinExistence type="predicted"/>
<dbReference type="InterPro" id="IPR053043">
    <property type="entry name" value="Ras-cAMP_regulatory"/>
</dbReference>
<reference evidence="3 4" key="1">
    <citation type="submission" date="2024-04" db="EMBL/GenBank/DDBJ databases">
        <title>genome sequences of Mucor flavus KT1a and Helicostylum pulchrum KT1b strains isolation_sourced from the surface of a dry-aged beef.</title>
        <authorList>
            <person name="Toyotome T."/>
            <person name="Hosono M."/>
            <person name="Torimaru M."/>
            <person name="Fukuda K."/>
            <person name="Mikami N."/>
        </authorList>
    </citation>
    <scope>NUCLEOTIDE SEQUENCE [LARGE SCALE GENOMIC DNA]</scope>
    <source>
        <strain evidence="3 4">KT1b</strain>
    </source>
</reference>
<evidence type="ECO:0000313" key="4">
    <source>
        <dbReference type="Proteomes" id="UP001476247"/>
    </source>
</evidence>
<comment type="caution">
    <text evidence="3">The sequence shown here is derived from an EMBL/GenBank/DDBJ whole genome shotgun (WGS) entry which is preliminary data.</text>
</comment>
<feature type="domain" description="Nitrogen regulatory protein areA GATA-like" evidence="2">
    <location>
        <begin position="38"/>
        <end position="65"/>
    </location>
</feature>
<dbReference type="Proteomes" id="UP001476247">
    <property type="component" value="Unassembled WGS sequence"/>
</dbReference>
<dbReference type="PANTHER" id="PTHR28014">
    <property type="entry name" value="NEGATIVE REGULATOR OF RAS-CAMP PATHWAY"/>
    <property type="match status" value="1"/>
</dbReference>
<sequence length="231" mass="26703">MSLLLSEIHLPMLIKSTLSEHSQYHTLPWNNLDQLSCLWSVFTKCKKNIRDGFRLENLSWRLWYRQSVLQKKVEPKTSEDIEFTTEKKQLTRTRSLPDLSQWSHQKNVLQRPISVNLTQKFYIPTPTPSFELDDPLDIEDSSSSEDSSWSEEEEDEDEDDDDLLTFTKKTMINGLSVPNTTSALSKPVSLLSDMLQSTDAVKENNNSGLRRCQSRYSRLDQFFSKATTTTA</sequence>
<gene>
    <name evidence="3" type="ORF">HPULCUR_002802</name>
</gene>
<evidence type="ECO:0000313" key="3">
    <source>
        <dbReference type="EMBL" id="GAA5797418.1"/>
    </source>
</evidence>
<organism evidence="3 4">
    <name type="scientific">Helicostylum pulchrum</name>
    <dbReference type="NCBI Taxonomy" id="562976"/>
    <lineage>
        <taxon>Eukaryota</taxon>
        <taxon>Fungi</taxon>
        <taxon>Fungi incertae sedis</taxon>
        <taxon>Mucoromycota</taxon>
        <taxon>Mucoromycotina</taxon>
        <taxon>Mucoromycetes</taxon>
        <taxon>Mucorales</taxon>
        <taxon>Mucorineae</taxon>
        <taxon>Mucoraceae</taxon>
        <taxon>Helicostylum</taxon>
    </lineage>
</organism>
<evidence type="ECO:0000259" key="2">
    <source>
        <dbReference type="Pfam" id="PF08550"/>
    </source>
</evidence>
<dbReference type="Pfam" id="PF08550">
    <property type="entry name" value="GATA_AreA"/>
    <property type="match status" value="1"/>
</dbReference>